<dbReference type="GeneID" id="112048440"/>
<dbReference type="InterPro" id="IPR027417">
    <property type="entry name" value="P-loop_NTPase"/>
</dbReference>
<dbReference type="InterPro" id="IPR051988">
    <property type="entry name" value="HRR_RAD51_Paralog"/>
</dbReference>
<name>A0ABM3LF13_BICAN</name>
<evidence type="ECO:0000313" key="5">
    <source>
        <dbReference type="RefSeq" id="XP_052737660.1"/>
    </source>
</evidence>
<evidence type="ECO:0000259" key="3">
    <source>
        <dbReference type="PROSITE" id="PS50162"/>
    </source>
</evidence>
<reference evidence="5" key="1">
    <citation type="submission" date="2025-08" db="UniProtKB">
        <authorList>
            <consortium name="RefSeq"/>
        </authorList>
    </citation>
    <scope>IDENTIFICATION</scope>
</reference>
<dbReference type="Pfam" id="PF08423">
    <property type="entry name" value="Rad51"/>
    <property type="match status" value="1"/>
</dbReference>
<gene>
    <name evidence="5" type="primary">LOC112048440</name>
</gene>
<dbReference type="InterPro" id="IPR020588">
    <property type="entry name" value="RecA_ATP-bd"/>
</dbReference>
<keyword evidence="4" id="KW-1185">Reference proteome</keyword>
<dbReference type="Gene3D" id="3.40.50.300">
    <property type="entry name" value="P-loop containing nucleotide triphosphate hydrolases"/>
    <property type="match status" value="1"/>
</dbReference>
<proteinExistence type="predicted"/>
<organism evidence="4 5">
    <name type="scientific">Bicyclus anynana</name>
    <name type="common">Squinting bush brown butterfly</name>
    <dbReference type="NCBI Taxonomy" id="110368"/>
    <lineage>
        <taxon>Eukaryota</taxon>
        <taxon>Metazoa</taxon>
        <taxon>Ecdysozoa</taxon>
        <taxon>Arthropoda</taxon>
        <taxon>Hexapoda</taxon>
        <taxon>Insecta</taxon>
        <taxon>Pterygota</taxon>
        <taxon>Neoptera</taxon>
        <taxon>Endopterygota</taxon>
        <taxon>Lepidoptera</taxon>
        <taxon>Glossata</taxon>
        <taxon>Ditrysia</taxon>
        <taxon>Papilionoidea</taxon>
        <taxon>Nymphalidae</taxon>
        <taxon>Satyrinae</taxon>
        <taxon>Satyrini</taxon>
        <taxon>Mycalesina</taxon>
        <taxon>Bicyclus</taxon>
    </lineage>
</organism>
<feature type="domain" description="RecA family profile 1" evidence="3">
    <location>
        <begin position="78"/>
        <end position="246"/>
    </location>
</feature>
<sequence>MLKLLKQEHSLLTENILKTFTQNRIVTLLDFLEEDVDKLSTLSKLSLPQVLEIRNHILAKYSAPLLNGTSLYVNRLTCKQFIRTGIDSLDEILSNGIPVGFITEICGLAGCGKSQLCMQLAINCVNNTSSVLYIDTKGDFSAVRIQKNLESCGFSHKEMAITMLQIKIIHIWTMDDLLKLFAELKNGILFIENLSLIIIDSLPSLMFQHFGDDNKIGLKFLNNFVNYARHLSKTLQIGIVCVNIQTRWIDQDLVELEDDNQATSTRETIYTEKLNRCMGKYWQNIPNIVLLLEKYQNSNENVFTINVSLIKYNNPHISKRCQLEVGMFGIK</sequence>
<dbReference type="Proteomes" id="UP001652582">
    <property type="component" value="Chromosome 5"/>
</dbReference>
<accession>A0ABM3LF13</accession>
<keyword evidence="2" id="KW-0539">Nucleus</keyword>
<dbReference type="PROSITE" id="PS50162">
    <property type="entry name" value="RECA_2"/>
    <property type="match status" value="1"/>
</dbReference>
<dbReference type="PANTHER" id="PTHR46457">
    <property type="entry name" value="DNA REPAIR PROTEIN RAD51 HOMOLOG 4"/>
    <property type="match status" value="1"/>
</dbReference>
<dbReference type="PANTHER" id="PTHR46457:SF1">
    <property type="entry name" value="DNA REPAIR PROTEIN RAD51 HOMOLOG 4"/>
    <property type="match status" value="1"/>
</dbReference>
<dbReference type="SUPFAM" id="SSF52540">
    <property type="entry name" value="P-loop containing nucleoside triphosphate hydrolases"/>
    <property type="match status" value="1"/>
</dbReference>
<evidence type="ECO:0000256" key="1">
    <source>
        <dbReference type="ARBA" id="ARBA00004123"/>
    </source>
</evidence>
<evidence type="ECO:0000313" key="4">
    <source>
        <dbReference type="Proteomes" id="UP001652582"/>
    </source>
</evidence>
<evidence type="ECO:0000256" key="2">
    <source>
        <dbReference type="ARBA" id="ARBA00023242"/>
    </source>
</evidence>
<comment type="subcellular location">
    <subcellularLocation>
        <location evidence="1">Nucleus</location>
    </subcellularLocation>
</comment>
<protein>
    <submittedName>
        <fullName evidence="5">DNA repair protein RAD51 homolog 4</fullName>
    </submittedName>
</protein>
<dbReference type="InterPro" id="IPR013632">
    <property type="entry name" value="Rad51_C"/>
</dbReference>
<dbReference type="RefSeq" id="XP_052737660.1">
    <property type="nucleotide sequence ID" value="XM_052881700.1"/>
</dbReference>